<dbReference type="Proteomes" id="UP001485043">
    <property type="component" value="Unassembled WGS sequence"/>
</dbReference>
<comment type="caution">
    <text evidence="2">The sequence shown here is derived from an EMBL/GenBank/DDBJ whole genome shotgun (WGS) entry which is preliminary data.</text>
</comment>
<feature type="region of interest" description="Disordered" evidence="1">
    <location>
        <begin position="1"/>
        <end position="27"/>
    </location>
</feature>
<name>A0AAW1SYZ8_9CHLO</name>
<evidence type="ECO:0000256" key="1">
    <source>
        <dbReference type="SAM" id="MobiDB-lite"/>
    </source>
</evidence>
<dbReference type="EMBL" id="JALJOV010000708">
    <property type="protein sequence ID" value="KAK9861744.1"/>
    <property type="molecule type" value="Genomic_DNA"/>
</dbReference>
<feature type="non-terminal residue" evidence="2">
    <location>
        <position position="1"/>
    </location>
</feature>
<evidence type="ECO:0000313" key="3">
    <source>
        <dbReference type="Proteomes" id="UP001485043"/>
    </source>
</evidence>
<proteinExistence type="predicted"/>
<sequence length="27" mass="2876">ATMGNANGESTLDSSASQQHMQVAHFR</sequence>
<accession>A0AAW1SYZ8</accession>
<organism evidence="2 3">
    <name type="scientific">Apatococcus fuscideae</name>
    <dbReference type="NCBI Taxonomy" id="2026836"/>
    <lineage>
        <taxon>Eukaryota</taxon>
        <taxon>Viridiplantae</taxon>
        <taxon>Chlorophyta</taxon>
        <taxon>core chlorophytes</taxon>
        <taxon>Trebouxiophyceae</taxon>
        <taxon>Chlorellales</taxon>
        <taxon>Chlorellaceae</taxon>
        <taxon>Apatococcus</taxon>
    </lineage>
</organism>
<evidence type="ECO:0000313" key="2">
    <source>
        <dbReference type="EMBL" id="KAK9861744.1"/>
    </source>
</evidence>
<keyword evidence="3" id="KW-1185">Reference proteome</keyword>
<protein>
    <submittedName>
        <fullName evidence="2">Uncharacterized protein</fullName>
    </submittedName>
</protein>
<gene>
    <name evidence="2" type="ORF">WJX84_010291</name>
</gene>
<feature type="compositionally biased region" description="Polar residues" evidence="1">
    <location>
        <begin position="1"/>
        <end position="21"/>
    </location>
</feature>
<reference evidence="2 3" key="1">
    <citation type="journal article" date="2024" name="Nat. Commun.">
        <title>Phylogenomics reveals the evolutionary origins of lichenization in chlorophyte algae.</title>
        <authorList>
            <person name="Puginier C."/>
            <person name="Libourel C."/>
            <person name="Otte J."/>
            <person name="Skaloud P."/>
            <person name="Haon M."/>
            <person name="Grisel S."/>
            <person name="Petersen M."/>
            <person name="Berrin J.G."/>
            <person name="Delaux P.M."/>
            <person name="Dal Grande F."/>
            <person name="Keller J."/>
        </authorList>
    </citation>
    <scope>NUCLEOTIDE SEQUENCE [LARGE SCALE GENOMIC DNA]</scope>
    <source>
        <strain evidence="2 3">SAG 2523</strain>
    </source>
</reference>
<dbReference type="AlphaFoldDB" id="A0AAW1SYZ8"/>